<dbReference type="InterPro" id="IPR001638">
    <property type="entry name" value="Solute-binding_3/MltF_N"/>
</dbReference>
<dbReference type="RefSeq" id="WP_208651605.1">
    <property type="nucleotide sequence ID" value="NZ_CP036528.1"/>
</dbReference>
<dbReference type="SUPFAM" id="SSF53850">
    <property type="entry name" value="Periplasmic binding protein-like II"/>
    <property type="match status" value="1"/>
</dbReference>
<evidence type="ECO:0000313" key="4">
    <source>
        <dbReference type="EMBL" id="QBK25216.1"/>
    </source>
</evidence>
<evidence type="ECO:0000256" key="1">
    <source>
        <dbReference type="ARBA" id="ARBA00022729"/>
    </source>
</evidence>
<dbReference type="Proteomes" id="UP000291151">
    <property type="component" value="Chromosome"/>
</dbReference>
<dbReference type="Gene3D" id="3.40.190.10">
    <property type="entry name" value="Periplasmic binding protein-like II"/>
    <property type="match status" value="2"/>
</dbReference>
<accession>A0A4P6UT62</accession>
<evidence type="ECO:0000256" key="2">
    <source>
        <dbReference type="SAM" id="SignalP"/>
    </source>
</evidence>
<feature type="domain" description="Solute-binding protein family 3/N-terminal" evidence="3">
    <location>
        <begin position="44"/>
        <end position="280"/>
    </location>
</feature>
<name>A0A4P6UT62_9BACL</name>
<dbReference type="SMART" id="SM00062">
    <property type="entry name" value="PBPb"/>
    <property type="match status" value="1"/>
</dbReference>
<keyword evidence="1 2" id="KW-0732">Signal</keyword>
<dbReference type="PROSITE" id="PS51257">
    <property type="entry name" value="PROKAR_LIPOPROTEIN"/>
    <property type="match status" value="1"/>
</dbReference>
<dbReference type="KEGG" id="uth:DKZ56_04695"/>
<sequence length="293" mass="32727">MKFKKLLKLGAIGLLAASLAACGGEDTSTSENKNAEESGSDVKKVKVAYAISWKPITYQDEKGNPAGYELDMLRLVDEKLEDYEFEYIGTTDDDLLIGVEQGKYDLGVKNIFYTDERAEKYIFPKEFTGLSSVGLLLKKENAHIKDLSDFAAAGLELAPIAANNAQYTVVAKYNEEHPDNQVKLVAGDTFAVDIVQWVNEGRADGGIALEPVIEKQINDPEGPYHNLKDELVYNEFTVIKTWTLFNKNQQELADAFDEAVKEIKQTDALNKLMVKHYGRDLFEVLKKVEAESK</sequence>
<gene>
    <name evidence="4" type="ORF">DKZ56_04695</name>
</gene>
<dbReference type="AlphaFoldDB" id="A0A4P6UT62"/>
<dbReference type="PANTHER" id="PTHR35936">
    <property type="entry name" value="MEMBRANE-BOUND LYTIC MUREIN TRANSGLYCOSYLASE F"/>
    <property type="match status" value="1"/>
</dbReference>
<dbReference type="EMBL" id="CP036528">
    <property type="protein sequence ID" value="QBK25216.1"/>
    <property type="molecule type" value="Genomic_DNA"/>
</dbReference>
<evidence type="ECO:0000313" key="5">
    <source>
        <dbReference type="Proteomes" id="UP000291151"/>
    </source>
</evidence>
<keyword evidence="5" id="KW-1185">Reference proteome</keyword>
<proteinExistence type="predicted"/>
<evidence type="ECO:0000259" key="3">
    <source>
        <dbReference type="SMART" id="SM00062"/>
    </source>
</evidence>
<dbReference type="PANTHER" id="PTHR35936:SF19">
    <property type="entry name" value="AMINO-ACID-BINDING PROTEIN YXEM-RELATED"/>
    <property type="match status" value="1"/>
</dbReference>
<dbReference type="Pfam" id="PF00497">
    <property type="entry name" value="SBP_bac_3"/>
    <property type="match status" value="1"/>
</dbReference>
<organism evidence="4 5">
    <name type="scientific">Ureibacillus thermophilus</name>
    <dbReference type="NCBI Taxonomy" id="367743"/>
    <lineage>
        <taxon>Bacteria</taxon>
        <taxon>Bacillati</taxon>
        <taxon>Bacillota</taxon>
        <taxon>Bacilli</taxon>
        <taxon>Bacillales</taxon>
        <taxon>Caryophanaceae</taxon>
        <taxon>Ureibacillus</taxon>
    </lineage>
</organism>
<feature type="signal peptide" evidence="2">
    <location>
        <begin position="1"/>
        <end position="23"/>
    </location>
</feature>
<feature type="chain" id="PRO_5039727853" evidence="2">
    <location>
        <begin position="24"/>
        <end position="293"/>
    </location>
</feature>
<protein>
    <submittedName>
        <fullName evidence="4">Transporter substrate-binding domain-containing protein</fullName>
    </submittedName>
</protein>
<reference evidence="4 5" key="1">
    <citation type="submission" date="2019-02" db="EMBL/GenBank/DDBJ databases">
        <title>Ureibacillus thermophilus.</title>
        <authorList>
            <person name="Sunny J.S."/>
            <person name="Natarajan A."/>
            <person name="Saleena L.M."/>
        </authorList>
    </citation>
    <scope>NUCLEOTIDE SEQUENCE [LARGE SCALE GENOMIC DNA]</scope>
    <source>
        <strain evidence="4 5">LM102</strain>
    </source>
</reference>